<name>A0A494W5Y6_9SPHN</name>
<feature type="domain" description="RNA polymerase sigma factor 70 region 4 type 2" evidence="7">
    <location>
        <begin position="122"/>
        <end position="174"/>
    </location>
</feature>
<dbReference type="PANTHER" id="PTHR43133">
    <property type="entry name" value="RNA POLYMERASE ECF-TYPE SIGMA FACTO"/>
    <property type="match status" value="1"/>
</dbReference>
<dbReference type="InterPro" id="IPR013324">
    <property type="entry name" value="RNA_pol_sigma_r3/r4-like"/>
</dbReference>
<evidence type="ECO:0000256" key="4">
    <source>
        <dbReference type="ARBA" id="ARBA00023163"/>
    </source>
</evidence>
<dbReference type="KEGG" id="sami:SAMIE_1034850"/>
<dbReference type="SUPFAM" id="SSF88659">
    <property type="entry name" value="Sigma3 and sigma4 domains of RNA polymerase sigma factors"/>
    <property type="match status" value="1"/>
</dbReference>
<dbReference type="EMBL" id="AP018664">
    <property type="protein sequence ID" value="BBD99984.1"/>
    <property type="molecule type" value="Genomic_DNA"/>
</dbReference>
<evidence type="ECO:0000259" key="6">
    <source>
        <dbReference type="Pfam" id="PF04542"/>
    </source>
</evidence>
<keyword evidence="9" id="KW-1185">Reference proteome</keyword>
<evidence type="ECO:0000256" key="5">
    <source>
        <dbReference type="SAM" id="MobiDB-lite"/>
    </source>
</evidence>
<dbReference type="Pfam" id="PF04542">
    <property type="entry name" value="Sigma70_r2"/>
    <property type="match status" value="1"/>
</dbReference>
<dbReference type="InterPro" id="IPR013249">
    <property type="entry name" value="RNA_pol_sigma70_r4_t2"/>
</dbReference>
<feature type="region of interest" description="Disordered" evidence="5">
    <location>
        <begin position="90"/>
        <end position="112"/>
    </location>
</feature>
<dbReference type="Gene3D" id="1.10.10.10">
    <property type="entry name" value="Winged helix-like DNA-binding domain superfamily/Winged helix DNA-binding domain"/>
    <property type="match status" value="1"/>
</dbReference>
<gene>
    <name evidence="8" type="ORF">SAMIE_1034850</name>
</gene>
<keyword evidence="3" id="KW-0731">Sigma factor</keyword>
<dbReference type="InterPro" id="IPR007627">
    <property type="entry name" value="RNA_pol_sigma70_r2"/>
</dbReference>
<evidence type="ECO:0000313" key="8">
    <source>
        <dbReference type="EMBL" id="BBD99984.1"/>
    </source>
</evidence>
<accession>A0A494W5Y6</accession>
<dbReference type="GO" id="GO:0016987">
    <property type="term" value="F:sigma factor activity"/>
    <property type="evidence" value="ECO:0007669"/>
    <property type="project" value="UniProtKB-KW"/>
</dbReference>
<organism evidence="8 9">
    <name type="scientific">Sphingobium amiense</name>
    <dbReference type="NCBI Taxonomy" id="135719"/>
    <lineage>
        <taxon>Bacteria</taxon>
        <taxon>Pseudomonadati</taxon>
        <taxon>Pseudomonadota</taxon>
        <taxon>Alphaproteobacteria</taxon>
        <taxon>Sphingomonadales</taxon>
        <taxon>Sphingomonadaceae</taxon>
        <taxon>Sphingobium</taxon>
    </lineage>
</organism>
<dbReference type="GO" id="GO:0003677">
    <property type="term" value="F:DNA binding"/>
    <property type="evidence" value="ECO:0007669"/>
    <property type="project" value="InterPro"/>
</dbReference>
<evidence type="ECO:0000259" key="7">
    <source>
        <dbReference type="Pfam" id="PF08281"/>
    </source>
</evidence>
<dbReference type="GO" id="GO:0006352">
    <property type="term" value="P:DNA-templated transcription initiation"/>
    <property type="evidence" value="ECO:0007669"/>
    <property type="project" value="InterPro"/>
</dbReference>
<evidence type="ECO:0000256" key="1">
    <source>
        <dbReference type="ARBA" id="ARBA00010641"/>
    </source>
</evidence>
<evidence type="ECO:0000313" key="9">
    <source>
        <dbReference type="Proteomes" id="UP000279959"/>
    </source>
</evidence>
<keyword evidence="4" id="KW-0804">Transcription</keyword>
<protein>
    <submittedName>
        <fullName evidence="8">RNA polymerase sigma factor</fullName>
    </submittedName>
</protein>
<evidence type="ECO:0000256" key="3">
    <source>
        <dbReference type="ARBA" id="ARBA00023082"/>
    </source>
</evidence>
<comment type="similarity">
    <text evidence="1">Belongs to the sigma-70 factor family. ECF subfamily.</text>
</comment>
<reference evidence="8 9" key="1">
    <citation type="submission" date="2018-05" db="EMBL/GenBank/DDBJ databases">
        <title>Complete Genome Sequence of the Nonylphenol-Degrading Bacterium Sphingobium amiense DSM 16289T.</title>
        <authorList>
            <person name="Ootsuka M."/>
            <person name="Nishizawa T."/>
            <person name="Ohta H."/>
        </authorList>
    </citation>
    <scope>NUCLEOTIDE SEQUENCE [LARGE SCALE GENOMIC DNA]</scope>
    <source>
        <strain evidence="8 9">DSM 16289</strain>
    </source>
</reference>
<dbReference type="InterPro" id="IPR039425">
    <property type="entry name" value="RNA_pol_sigma-70-like"/>
</dbReference>
<proteinExistence type="inferred from homology"/>
<evidence type="ECO:0000256" key="2">
    <source>
        <dbReference type="ARBA" id="ARBA00023015"/>
    </source>
</evidence>
<dbReference type="InterPro" id="IPR013325">
    <property type="entry name" value="RNA_pol_sigma_r2"/>
</dbReference>
<dbReference type="Gene3D" id="1.10.1740.10">
    <property type="match status" value="1"/>
</dbReference>
<dbReference type="Proteomes" id="UP000279959">
    <property type="component" value="Chromosome"/>
</dbReference>
<dbReference type="InterPro" id="IPR014284">
    <property type="entry name" value="RNA_pol_sigma-70_dom"/>
</dbReference>
<dbReference type="PANTHER" id="PTHR43133:SF63">
    <property type="entry name" value="RNA POLYMERASE SIGMA FACTOR FECI-RELATED"/>
    <property type="match status" value="1"/>
</dbReference>
<dbReference type="NCBIfam" id="TIGR02937">
    <property type="entry name" value="sigma70-ECF"/>
    <property type="match status" value="1"/>
</dbReference>
<sequence>MKAEDDGSPGAGLAAMLEAHRSELMRFLAGRCGSVDEAQDVLQDLWIKASSQPAGPIGNPRAYLFRMANNLVLDRLRGARRAMRRDRDWIADGEGERDTAPEARVDPSEPADERIARQQEAEILRSAIARLPDGAARALRLYRFENLSQGEIAQRLGISRSGVEKHLALAMKHLRAALIDCGTLATAASLEQGAEDGAVPQGTWGQ</sequence>
<dbReference type="InterPro" id="IPR036388">
    <property type="entry name" value="WH-like_DNA-bd_sf"/>
</dbReference>
<dbReference type="SUPFAM" id="SSF88946">
    <property type="entry name" value="Sigma2 domain of RNA polymerase sigma factors"/>
    <property type="match status" value="1"/>
</dbReference>
<dbReference type="CDD" id="cd06171">
    <property type="entry name" value="Sigma70_r4"/>
    <property type="match status" value="1"/>
</dbReference>
<dbReference type="RefSeq" id="WP_066696392.1">
    <property type="nucleotide sequence ID" value="NZ_AP018664.1"/>
</dbReference>
<dbReference type="AlphaFoldDB" id="A0A494W5Y6"/>
<keyword evidence="2" id="KW-0805">Transcription regulation</keyword>
<dbReference type="Pfam" id="PF08281">
    <property type="entry name" value="Sigma70_r4_2"/>
    <property type="match status" value="1"/>
</dbReference>
<feature type="domain" description="RNA polymerase sigma-70 region 2" evidence="6">
    <location>
        <begin position="17"/>
        <end position="81"/>
    </location>
</feature>